<dbReference type="RefSeq" id="WP_104729904.1">
    <property type="nucleotide sequence ID" value="NZ_PTLV01000175.1"/>
</dbReference>
<reference evidence="2 3" key="1">
    <citation type="submission" date="2018-04" db="EMBL/GenBank/DDBJ databases">
        <title>Pseudomonas sp. nov., isolated from mangrove soil.</title>
        <authorList>
            <person name="Chen C."/>
        </authorList>
    </citation>
    <scope>NUCLEOTIDE SEQUENCE [LARGE SCALE GENOMIC DNA]</scope>
    <source>
        <strain evidence="2 3">JCM 14246</strain>
    </source>
</reference>
<feature type="region of interest" description="Disordered" evidence="1">
    <location>
        <begin position="1"/>
        <end position="31"/>
    </location>
</feature>
<accession>A0A2T5PKR3</accession>
<organism evidence="2 3">
    <name type="scientific">Ectopseudomonas oleovorans</name>
    <name type="common">Pseudomonas oleovorans</name>
    <dbReference type="NCBI Taxonomy" id="301"/>
    <lineage>
        <taxon>Bacteria</taxon>
        <taxon>Pseudomonadati</taxon>
        <taxon>Pseudomonadota</taxon>
        <taxon>Gammaproteobacteria</taxon>
        <taxon>Pseudomonadales</taxon>
        <taxon>Pseudomonadaceae</taxon>
        <taxon>Ectopseudomonas</taxon>
    </lineage>
</organism>
<gene>
    <name evidence="2" type="ORF">DBO86_14860</name>
</gene>
<evidence type="ECO:0000313" key="3">
    <source>
        <dbReference type="Proteomes" id="UP000244052"/>
    </source>
</evidence>
<evidence type="ECO:0000256" key="1">
    <source>
        <dbReference type="SAM" id="MobiDB-lite"/>
    </source>
</evidence>
<evidence type="ECO:0000313" key="2">
    <source>
        <dbReference type="EMBL" id="PTU78335.1"/>
    </source>
</evidence>
<dbReference type="Proteomes" id="UP000244052">
    <property type="component" value="Unassembled WGS sequence"/>
</dbReference>
<proteinExistence type="predicted"/>
<keyword evidence="3" id="KW-1185">Reference proteome</keyword>
<dbReference type="AlphaFoldDB" id="A0A2T5PKR3"/>
<dbReference type="EMBL" id="QASO01000089">
    <property type="protein sequence ID" value="PTU78335.1"/>
    <property type="molecule type" value="Genomic_DNA"/>
</dbReference>
<protein>
    <submittedName>
        <fullName evidence="2">Uncharacterized protein</fullName>
    </submittedName>
</protein>
<name>A0A2T5PKR3_ECTOL</name>
<sequence length="65" mass="7087">MESADKVKPMSPYRQAAENVGEAGNTRQKWPKKRSLAVLNEHFEAVFNAVVPMQVVFGGLSAGVI</sequence>
<comment type="caution">
    <text evidence="2">The sequence shown here is derived from an EMBL/GenBank/DDBJ whole genome shotgun (WGS) entry which is preliminary data.</text>
</comment>